<keyword evidence="2" id="KW-0378">Hydrolase</keyword>
<accession>A0A1I4D4F5</accession>
<dbReference type="CDD" id="cd00085">
    <property type="entry name" value="HNHc"/>
    <property type="match status" value="1"/>
</dbReference>
<evidence type="ECO:0000259" key="1">
    <source>
        <dbReference type="Pfam" id="PF01844"/>
    </source>
</evidence>
<protein>
    <submittedName>
        <fullName evidence="2">HNH endonuclease</fullName>
    </submittedName>
</protein>
<dbReference type="InterPro" id="IPR002711">
    <property type="entry name" value="HNH"/>
</dbReference>
<reference evidence="2 3" key="1">
    <citation type="submission" date="2016-10" db="EMBL/GenBank/DDBJ databases">
        <authorList>
            <person name="de Groot N.N."/>
        </authorList>
    </citation>
    <scope>NUCLEOTIDE SEQUENCE [LARGE SCALE GENOMIC DNA]</scope>
    <source>
        <strain evidence="2 3">DSM 16199</strain>
    </source>
</reference>
<evidence type="ECO:0000313" key="2">
    <source>
        <dbReference type="EMBL" id="SFK88614.1"/>
    </source>
</evidence>
<gene>
    <name evidence="2" type="ORF">SAMN04488004_103236</name>
</gene>
<name>A0A1I4D4F5_9RHOB</name>
<dbReference type="GO" id="GO:0004519">
    <property type="term" value="F:endonuclease activity"/>
    <property type="evidence" value="ECO:0007669"/>
    <property type="project" value="UniProtKB-KW"/>
</dbReference>
<feature type="domain" description="HNH" evidence="1">
    <location>
        <begin position="240"/>
        <end position="296"/>
    </location>
</feature>
<dbReference type="GO" id="GO:0003676">
    <property type="term" value="F:nucleic acid binding"/>
    <property type="evidence" value="ECO:0007669"/>
    <property type="project" value="InterPro"/>
</dbReference>
<organism evidence="2 3">
    <name type="scientific">Loktanella salsilacus</name>
    <dbReference type="NCBI Taxonomy" id="195913"/>
    <lineage>
        <taxon>Bacteria</taxon>
        <taxon>Pseudomonadati</taxon>
        <taxon>Pseudomonadota</taxon>
        <taxon>Alphaproteobacteria</taxon>
        <taxon>Rhodobacterales</taxon>
        <taxon>Roseobacteraceae</taxon>
        <taxon>Loktanella</taxon>
    </lineage>
</organism>
<keyword evidence="3" id="KW-1185">Reference proteome</keyword>
<keyword evidence="2" id="KW-0540">Nuclease</keyword>
<dbReference type="Proteomes" id="UP000199550">
    <property type="component" value="Unassembled WGS sequence"/>
</dbReference>
<evidence type="ECO:0000313" key="3">
    <source>
        <dbReference type="Proteomes" id="UP000199550"/>
    </source>
</evidence>
<dbReference type="GO" id="GO:0008270">
    <property type="term" value="F:zinc ion binding"/>
    <property type="evidence" value="ECO:0007669"/>
    <property type="project" value="InterPro"/>
</dbReference>
<sequence length="314" mass="35858">MDNFRYIRMAGNDQGWRRPHSGRKGGDDYLGKQGLGHEDWNFAHDIWEDGRYHLYLKATPANFDKSSFNFVLGAHASPFPMIIGFVENATYGLSELPEQLLLRRAQEVFALNEDDSLGSAYGQRSVEEIATLLKQEASGYRVSVAPRNLHILAQPVPMPLAIYEVSHPGYRPLPMTEKQYGLLKGRVLKSDTMASVDQEEEASFPEGRLVERLHRFRERNRKVVEEAKRLFIETNGVLFCEACSLEPEKHFGSSKMRNRIIEAHHDVPLSDYKHEGKTKVSDLRMVCPTCHRAIHSVRPWLSVKELESLLKPNS</sequence>
<dbReference type="Pfam" id="PF01844">
    <property type="entry name" value="HNH"/>
    <property type="match status" value="1"/>
</dbReference>
<dbReference type="InterPro" id="IPR003615">
    <property type="entry name" value="HNH_nuc"/>
</dbReference>
<dbReference type="STRING" id="195913.SAMN04488004_103236"/>
<proteinExistence type="predicted"/>
<keyword evidence="2" id="KW-0255">Endonuclease</keyword>
<dbReference type="RefSeq" id="WP_175499160.1">
    <property type="nucleotide sequence ID" value="NZ_FOTF01000003.1"/>
</dbReference>
<dbReference type="EMBL" id="FOTF01000003">
    <property type="protein sequence ID" value="SFK88614.1"/>
    <property type="molecule type" value="Genomic_DNA"/>
</dbReference>
<dbReference type="AlphaFoldDB" id="A0A1I4D4F5"/>